<evidence type="ECO:0000313" key="3">
    <source>
        <dbReference type="EMBL" id="RYR71901.1"/>
    </source>
</evidence>
<evidence type="ECO:0008006" key="5">
    <source>
        <dbReference type="Google" id="ProtNLM"/>
    </source>
</evidence>
<protein>
    <recommendedName>
        <fullName evidence="5">CUE domain-containing protein</fullName>
    </recommendedName>
</protein>
<feature type="region of interest" description="Disordered" evidence="2">
    <location>
        <begin position="591"/>
        <end position="626"/>
    </location>
</feature>
<organism evidence="3 4">
    <name type="scientific">Arachis hypogaea</name>
    <name type="common">Peanut</name>
    <dbReference type="NCBI Taxonomy" id="3818"/>
    <lineage>
        <taxon>Eukaryota</taxon>
        <taxon>Viridiplantae</taxon>
        <taxon>Streptophyta</taxon>
        <taxon>Embryophyta</taxon>
        <taxon>Tracheophyta</taxon>
        <taxon>Spermatophyta</taxon>
        <taxon>Magnoliopsida</taxon>
        <taxon>eudicotyledons</taxon>
        <taxon>Gunneridae</taxon>
        <taxon>Pentapetalae</taxon>
        <taxon>rosids</taxon>
        <taxon>fabids</taxon>
        <taxon>Fabales</taxon>
        <taxon>Fabaceae</taxon>
        <taxon>Papilionoideae</taxon>
        <taxon>50 kb inversion clade</taxon>
        <taxon>dalbergioids sensu lato</taxon>
        <taxon>Dalbergieae</taxon>
        <taxon>Pterocarpus clade</taxon>
        <taxon>Arachis</taxon>
    </lineage>
</organism>
<comment type="caution">
    <text evidence="3">The sequence shown here is derived from an EMBL/GenBank/DDBJ whole genome shotgun (WGS) entry which is preliminary data.</text>
</comment>
<dbReference type="EMBL" id="SDMP01000002">
    <property type="protein sequence ID" value="RYR71901.1"/>
    <property type="molecule type" value="Genomic_DNA"/>
</dbReference>
<dbReference type="PANTHER" id="PTHR48459">
    <property type="entry name" value="CUE DOMAIN-CONTAINING PROTEIN"/>
    <property type="match status" value="1"/>
</dbReference>
<feature type="coiled-coil region" evidence="1">
    <location>
        <begin position="420"/>
        <end position="504"/>
    </location>
</feature>
<name>A0A445E8X2_ARAHY</name>
<keyword evidence="4" id="KW-1185">Reference proteome</keyword>
<dbReference type="EMBL" id="SDMP01000002">
    <property type="protein sequence ID" value="RYR71899.1"/>
    <property type="molecule type" value="Genomic_DNA"/>
</dbReference>
<evidence type="ECO:0000256" key="2">
    <source>
        <dbReference type="SAM" id="MobiDB-lite"/>
    </source>
</evidence>
<feature type="compositionally biased region" description="Basic and acidic residues" evidence="2">
    <location>
        <begin position="604"/>
        <end position="626"/>
    </location>
</feature>
<evidence type="ECO:0000313" key="4">
    <source>
        <dbReference type="Proteomes" id="UP000289738"/>
    </source>
</evidence>
<gene>
    <name evidence="3" type="ORF">Ahy_A02g006105</name>
</gene>
<keyword evidence="1" id="KW-0175">Coiled coil</keyword>
<feature type="compositionally biased region" description="Low complexity" evidence="2">
    <location>
        <begin position="591"/>
        <end position="602"/>
    </location>
</feature>
<dbReference type="Proteomes" id="UP000289738">
    <property type="component" value="Chromosome A02"/>
</dbReference>
<proteinExistence type="predicted"/>
<accession>A0A445E8X2</accession>
<evidence type="ECO:0000256" key="1">
    <source>
        <dbReference type="SAM" id="Coils"/>
    </source>
</evidence>
<dbReference type="PANTHER" id="PTHR48459:SF1">
    <property type="entry name" value="CUE DOMAIN-CONTAINING PROTEIN"/>
    <property type="match status" value="1"/>
</dbReference>
<dbReference type="EMBL" id="SDMP01000002">
    <property type="protein sequence ID" value="RYR71900.1"/>
    <property type="molecule type" value="Genomic_DNA"/>
</dbReference>
<dbReference type="CDD" id="cd14279">
    <property type="entry name" value="CUE"/>
    <property type="match status" value="1"/>
</dbReference>
<dbReference type="STRING" id="3818.A0A445E8X2"/>
<dbReference type="AlphaFoldDB" id="A0A445E8X2"/>
<reference evidence="3 4" key="1">
    <citation type="submission" date="2019-01" db="EMBL/GenBank/DDBJ databases">
        <title>Sequencing of cultivated peanut Arachis hypogaea provides insights into genome evolution and oil improvement.</title>
        <authorList>
            <person name="Chen X."/>
        </authorList>
    </citation>
    <scope>NUCLEOTIDE SEQUENCE [LARGE SCALE GENOMIC DNA]</scope>
    <source>
        <strain evidence="4">cv. Fuhuasheng</strain>
        <strain evidence="3">GDAAS-fuhuasheng2018</strain>
        <tissue evidence="3">Leaves</tissue>
    </source>
</reference>
<sequence length="664" mass="73566">MGFNSVYRSLQDIFPQVDSRILRAVAIEHPKDADQAAEIVLTEIIPFIPKSNNPPATPPQDNGPGVPINLQVEREEEGNKLRHRRRVDVKDVGPSFASPSIPVEITNTAGNYACVNDGGFSSAPQLMPIQITKTVDCSSTPDLNVSLDVASNSNDGTARVLGRNQILDLNVLWNGEDNFTGETSSKTAKKDTSNGFRQDAYENWEWGQVDVDADSENLISAGVCQQIERDVIKESVSLDENANANANVLTEELMGFVSSAATISTENLLLDKCETALIDKEDAEGQAVCHVQGDTVNDDLENVSASSKQDFLAIESNGAVDEIHQNNKTVQSSQICRIDVLEEIIDEAKTNKGTLFSSMESLMNLMREVELQEKSAKEANMEAATGGCDILARVEEYQTMLEHAKEANDMVHAGEVYGEKAILATELRELQSRLLGLSEERDKSLAILEEMRQNLESRLAAAEELRKAAEHEKLEKEESARKLLAEQEEEMNKVALESLRLQKEAEENSKLREFLMDRGRVVDVLQGEISVICQDIRLLKEKFDANLPLSQSFTSKETSCILASSGSSHKTSAASEAGSVLSDSTELLKTSPAASVASLSSKKSWHDDEGKKEEEEKVDMEKEKEHEKLKEKLKLKLKEREMEKFKANDDNKDLVDDGWDIFEW</sequence>